<feature type="binding site" evidence="7">
    <location>
        <position position="265"/>
    </location>
    <ligand>
        <name>substrate</name>
    </ligand>
</feature>
<comment type="similarity">
    <text evidence="1 7">Belongs to the glutaminase family.</text>
</comment>
<accession>A0A318LIH2</accession>
<evidence type="ECO:0000256" key="3">
    <source>
        <dbReference type="ARBA" id="ARBA00012918"/>
    </source>
</evidence>
<dbReference type="GO" id="GO:0006537">
    <property type="term" value="P:glutamate biosynthetic process"/>
    <property type="evidence" value="ECO:0007669"/>
    <property type="project" value="TreeGrafter"/>
</dbReference>
<feature type="binding site" evidence="7">
    <location>
        <position position="164"/>
    </location>
    <ligand>
        <name>substrate</name>
    </ligand>
</feature>
<feature type="binding site" evidence="7">
    <location>
        <position position="171"/>
    </location>
    <ligand>
        <name>substrate</name>
    </ligand>
</feature>
<dbReference type="Pfam" id="PF04960">
    <property type="entry name" value="Glutaminase"/>
    <property type="match status" value="1"/>
</dbReference>
<keyword evidence="9" id="KW-1185">Reference proteome</keyword>
<evidence type="ECO:0000256" key="7">
    <source>
        <dbReference type="HAMAP-Rule" id="MF_00313"/>
    </source>
</evidence>
<name>A0A318LIH2_9PSEU</name>
<feature type="binding site" evidence="7">
    <location>
        <position position="69"/>
    </location>
    <ligand>
        <name>substrate</name>
    </ligand>
</feature>
<dbReference type="FunFam" id="3.40.710.10:FF:000005">
    <property type="entry name" value="Glutaminase"/>
    <property type="match status" value="1"/>
</dbReference>
<evidence type="ECO:0000256" key="6">
    <source>
        <dbReference type="ARBA" id="ARBA00070405"/>
    </source>
</evidence>
<keyword evidence="4 7" id="KW-0378">Hydrolase</keyword>
<reference evidence="8 9" key="1">
    <citation type="submission" date="2016-07" db="EMBL/GenBank/DDBJ databases">
        <title>Draft genome sequence of Prauserella sp. YIM 121212, isolated from alkaline soil.</title>
        <authorList>
            <person name="Ruckert C."/>
            <person name="Albersmeier A."/>
            <person name="Jiang C.-L."/>
            <person name="Jiang Y."/>
            <person name="Kalinowski J."/>
            <person name="Schneider O."/>
            <person name="Winkler A."/>
            <person name="Zotchev S.B."/>
        </authorList>
    </citation>
    <scope>NUCLEOTIDE SEQUENCE [LARGE SCALE GENOMIC DNA]</scope>
    <source>
        <strain evidence="8 9">YIM 121212</strain>
    </source>
</reference>
<dbReference type="InterPro" id="IPR015868">
    <property type="entry name" value="Glutaminase"/>
</dbReference>
<evidence type="ECO:0000256" key="4">
    <source>
        <dbReference type="ARBA" id="ARBA00022801"/>
    </source>
</evidence>
<protein>
    <recommendedName>
        <fullName evidence="6 7">Glutaminase</fullName>
        <ecNumber evidence="3 7">3.5.1.2</ecNumber>
    </recommendedName>
</protein>
<dbReference type="Proteomes" id="UP000247892">
    <property type="component" value="Unassembled WGS sequence"/>
</dbReference>
<keyword evidence="7" id="KW-0007">Acetylation</keyword>
<evidence type="ECO:0000313" key="9">
    <source>
        <dbReference type="Proteomes" id="UP000247892"/>
    </source>
</evidence>
<dbReference type="Gene3D" id="3.40.710.10">
    <property type="entry name" value="DD-peptidase/beta-lactamase superfamily"/>
    <property type="match status" value="1"/>
</dbReference>
<dbReference type="EMBL" id="MASU01000007">
    <property type="protein sequence ID" value="PXY30513.1"/>
    <property type="molecule type" value="Genomic_DNA"/>
</dbReference>
<sequence length="332" mass="36179">MVTRAERDLVQEQLEYLHRRHLSIGDDHVASFYPPEMEAQRHLFGVAGTNVDGTQWSVGDCAHRFPLQSISKVFTYALALEDNGREATLNRVGVEPSGDPFNSITFDEARNRPHNPMVNAGALVAANLVRGRDPAEKVERLVDRLRTYAGNPDLHVDKEIFEREMVSNDRNLALSYLMRSLGMIDGDIEDNIVVYLSACSVQVTAVELSVMGTTLANGGVNPHSGSRALGRQHVRDVISVMSTCGMYNAAGEWAYDVGIPAKSGVSGGIVTAIPNYFGLGLFSPGLDVYGNSVRGIGLCRELSARFGLHMFAGPTESRFGRVAQPSQQQPDS</sequence>
<dbReference type="OrthoDB" id="9788822at2"/>
<dbReference type="GO" id="GO:0006543">
    <property type="term" value="P:L-glutamine catabolic process"/>
    <property type="evidence" value="ECO:0007669"/>
    <property type="project" value="TreeGrafter"/>
</dbReference>
<comment type="catalytic activity">
    <reaction evidence="5 7">
        <text>L-glutamine + H2O = L-glutamate + NH4(+)</text>
        <dbReference type="Rhea" id="RHEA:15889"/>
        <dbReference type="ChEBI" id="CHEBI:15377"/>
        <dbReference type="ChEBI" id="CHEBI:28938"/>
        <dbReference type="ChEBI" id="CHEBI:29985"/>
        <dbReference type="ChEBI" id="CHEBI:58359"/>
        <dbReference type="EC" id="3.5.1.2"/>
    </reaction>
</comment>
<dbReference type="GO" id="GO:0004359">
    <property type="term" value="F:glutaminase activity"/>
    <property type="evidence" value="ECO:0007669"/>
    <property type="project" value="UniProtKB-UniRule"/>
</dbReference>
<feature type="binding site" evidence="7">
    <location>
        <position position="119"/>
    </location>
    <ligand>
        <name>substrate</name>
    </ligand>
</feature>
<feature type="binding site" evidence="7">
    <location>
        <position position="195"/>
    </location>
    <ligand>
        <name>substrate</name>
    </ligand>
</feature>
<proteinExistence type="inferred from homology"/>
<comment type="caution">
    <text evidence="8">The sequence shown here is derived from an EMBL/GenBank/DDBJ whole genome shotgun (WGS) entry which is preliminary data.</text>
</comment>
<dbReference type="SUPFAM" id="SSF56601">
    <property type="entry name" value="beta-lactamase/transpeptidase-like"/>
    <property type="match status" value="1"/>
</dbReference>
<evidence type="ECO:0000256" key="1">
    <source>
        <dbReference type="ARBA" id="ARBA00011076"/>
    </source>
</evidence>
<dbReference type="PANTHER" id="PTHR12544:SF29">
    <property type="entry name" value="GLUTAMINASE"/>
    <property type="match status" value="1"/>
</dbReference>
<dbReference type="PANTHER" id="PTHR12544">
    <property type="entry name" value="GLUTAMINASE"/>
    <property type="match status" value="1"/>
</dbReference>
<organism evidence="8 9">
    <name type="scientific">Prauserella flavalba</name>
    <dbReference type="NCBI Taxonomy" id="1477506"/>
    <lineage>
        <taxon>Bacteria</taxon>
        <taxon>Bacillati</taxon>
        <taxon>Actinomycetota</taxon>
        <taxon>Actinomycetes</taxon>
        <taxon>Pseudonocardiales</taxon>
        <taxon>Pseudonocardiaceae</taxon>
        <taxon>Prauserella</taxon>
    </lineage>
</organism>
<dbReference type="InterPro" id="IPR012338">
    <property type="entry name" value="Beta-lactam/transpept-like"/>
</dbReference>
<dbReference type="HAMAP" id="MF_00313">
    <property type="entry name" value="Glutaminase"/>
    <property type="match status" value="1"/>
</dbReference>
<gene>
    <name evidence="7" type="primary">glsA</name>
    <name evidence="8" type="ORF">BA062_18285</name>
</gene>
<evidence type="ECO:0000256" key="5">
    <source>
        <dbReference type="ARBA" id="ARBA00049534"/>
    </source>
</evidence>
<dbReference type="EC" id="3.5.1.2" evidence="3 7"/>
<evidence type="ECO:0000256" key="2">
    <source>
        <dbReference type="ARBA" id="ARBA00011881"/>
    </source>
</evidence>
<feature type="binding site" evidence="7">
    <location>
        <position position="247"/>
    </location>
    <ligand>
        <name>substrate</name>
    </ligand>
</feature>
<dbReference type="AlphaFoldDB" id="A0A318LIH2"/>
<evidence type="ECO:0000313" key="8">
    <source>
        <dbReference type="EMBL" id="PXY30513.1"/>
    </source>
</evidence>
<comment type="subunit">
    <text evidence="2 7">Homotetramer.</text>
</comment>
<dbReference type="RefSeq" id="WP_110338414.1">
    <property type="nucleotide sequence ID" value="NZ_MASU01000007.1"/>
</dbReference>
<dbReference type="NCBIfam" id="TIGR03814">
    <property type="entry name" value="Gln_ase"/>
    <property type="match status" value="1"/>
</dbReference>